<name>A0AAN7CYU6_9PEZI</name>
<keyword evidence="3" id="KW-1185">Reference proteome</keyword>
<sequence>MMGSRRPNLPCSLHATRQAVFAGPIERGNENDNSDDGNSSQKRNKYYRVAEPSNPATAGVDSPGTGRPRDSINFGGGKYGRCPRCATGRRVRSRFNPYGHSAYRGKFRFVCSNKTEHGCGYSEVLESDPALDPGSFMEGAATLPRSPAPALTAYQHRIHGQSWTRASGGDCNDGMNLGMGGSGLGRGIVVRRDGNMEEEEEEEEEDEKEFESVRQAPLNTPPEATSKRTNNKRNAGRDTPQQRLGCPQCMQGRLTKRFKNISSSTEAVLVCADVWDGKEMVGGCGYKIEIETEPVKDEDKDVVSSTGAAINQDKGESVVNARTQIQQLKRKSVRQLAHERKEKEKFIVEQRARAMADPNAAALMVAPTFKTEKKVVVDLTRDDELHHIRPELIGEAVGPYAPILIPSSDDEAGPPAKRIKRKIRTAERTEPAQRPQNMASEDFDAVDDLELAQLAEQVDRVGHKTIKNITSQGKGGG</sequence>
<evidence type="ECO:0000313" key="2">
    <source>
        <dbReference type="EMBL" id="KAK4250888.1"/>
    </source>
</evidence>
<gene>
    <name evidence="2" type="ORF">C7999DRAFT_28475</name>
</gene>
<feature type="region of interest" description="Disordered" evidence="1">
    <location>
        <begin position="194"/>
        <end position="246"/>
    </location>
</feature>
<evidence type="ECO:0000313" key="3">
    <source>
        <dbReference type="Proteomes" id="UP001303647"/>
    </source>
</evidence>
<evidence type="ECO:0000256" key="1">
    <source>
        <dbReference type="SAM" id="MobiDB-lite"/>
    </source>
</evidence>
<dbReference type="Proteomes" id="UP001303647">
    <property type="component" value="Unassembled WGS sequence"/>
</dbReference>
<reference evidence="2" key="2">
    <citation type="submission" date="2023-05" db="EMBL/GenBank/DDBJ databases">
        <authorList>
            <consortium name="Lawrence Berkeley National Laboratory"/>
            <person name="Steindorff A."/>
            <person name="Hensen N."/>
            <person name="Bonometti L."/>
            <person name="Westerberg I."/>
            <person name="Brannstrom I.O."/>
            <person name="Guillou S."/>
            <person name="Cros-Aarteil S."/>
            <person name="Calhoun S."/>
            <person name="Haridas S."/>
            <person name="Kuo A."/>
            <person name="Mondo S."/>
            <person name="Pangilinan J."/>
            <person name="Riley R."/>
            <person name="Labutti K."/>
            <person name="Andreopoulos B."/>
            <person name="Lipzen A."/>
            <person name="Chen C."/>
            <person name="Yanf M."/>
            <person name="Daum C."/>
            <person name="Ng V."/>
            <person name="Clum A."/>
            <person name="Ohm R."/>
            <person name="Martin F."/>
            <person name="Silar P."/>
            <person name="Natvig D."/>
            <person name="Lalanne C."/>
            <person name="Gautier V."/>
            <person name="Ament-Velasquez S.L."/>
            <person name="Kruys A."/>
            <person name="Hutchinson M.I."/>
            <person name="Powell A.J."/>
            <person name="Barry K."/>
            <person name="Miller A.N."/>
            <person name="Grigoriev I.V."/>
            <person name="Debuchy R."/>
            <person name="Gladieux P."/>
            <person name="Thoren M.H."/>
            <person name="Johannesson H."/>
        </authorList>
    </citation>
    <scope>NUCLEOTIDE SEQUENCE</scope>
    <source>
        <strain evidence="2">CBS 359.72</strain>
    </source>
</reference>
<organism evidence="2 3">
    <name type="scientific">Corynascus novoguineensis</name>
    <dbReference type="NCBI Taxonomy" id="1126955"/>
    <lineage>
        <taxon>Eukaryota</taxon>
        <taxon>Fungi</taxon>
        <taxon>Dikarya</taxon>
        <taxon>Ascomycota</taxon>
        <taxon>Pezizomycotina</taxon>
        <taxon>Sordariomycetes</taxon>
        <taxon>Sordariomycetidae</taxon>
        <taxon>Sordariales</taxon>
        <taxon>Chaetomiaceae</taxon>
        <taxon>Corynascus</taxon>
    </lineage>
</organism>
<accession>A0AAN7CYU6</accession>
<protein>
    <submittedName>
        <fullName evidence="2">Uncharacterized protein</fullName>
    </submittedName>
</protein>
<proteinExistence type="predicted"/>
<dbReference type="EMBL" id="MU857609">
    <property type="protein sequence ID" value="KAK4250888.1"/>
    <property type="molecule type" value="Genomic_DNA"/>
</dbReference>
<reference evidence="2" key="1">
    <citation type="journal article" date="2023" name="Mol. Phylogenet. Evol.">
        <title>Genome-scale phylogeny and comparative genomics of the fungal order Sordariales.</title>
        <authorList>
            <person name="Hensen N."/>
            <person name="Bonometti L."/>
            <person name="Westerberg I."/>
            <person name="Brannstrom I.O."/>
            <person name="Guillou S."/>
            <person name="Cros-Aarteil S."/>
            <person name="Calhoun S."/>
            <person name="Haridas S."/>
            <person name="Kuo A."/>
            <person name="Mondo S."/>
            <person name="Pangilinan J."/>
            <person name="Riley R."/>
            <person name="LaButti K."/>
            <person name="Andreopoulos B."/>
            <person name="Lipzen A."/>
            <person name="Chen C."/>
            <person name="Yan M."/>
            <person name="Daum C."/>
            <person name="Ng V."/>
            <person name="Clum A."/>
            <person name="Steindorff A."/>
            <person name="Ohm R.A."/>
            <person name="Martin F."/>
            <person name="Silar P."/>
            <person name="Natvig D.O."/>
            <person name="Lalanne C."/>
            <person name="Gautier V."/>
            <person name="Ament-Velasquez S.L."/>
            <person name="Kruys A."/>
            <person name="Hutchinson M.I."/>
            <person name="Powell A.J."/>
            <person name="Barry K."/>
            <person name="Miller A.N."/>
            <person name="Grigoriev I.V."/>
            <person name="Debuchy R."/>
            <person name="Gladieux P."/>
            <person name="Hiltunen Thoren M."/>
            <person name="Johannesson H."/>
        </authorList>
    </citation>
    <scope>NUCLEOTIDE SEQUENCE</scope>
    <source>
        <strain evidence="2">CBS 359.72</strain>
    </source>
</reference>
<comment type="caution">
    <text evidence="2">The sequence shown here is derived from an EMBL/GenBank/DDBJ whole genome shotgun (WGS) entry which is preliminary data.</text>
</comment>
<feature type="region of interest" description="Disordered" evidence="1">
    <location>
        <begin position="20"/>
        <end position="74"/>
    </location>
</feature>
<dbReference type="AlphaFoldDB" id="A0AAN7CYU6"/>
<feature type="compositionally biased region" description="Acidic residues" evidence="1">
    <location>
        <begin position="196"/>
        <end position="209"/>
    </location>
</feature>